<proteinExistence type="inferred from homology"/>
<evidence type="ECO:0000256" key="2">
    <source>
        <dbReference type="RuleBase" id="RU362097"/>
    </source>
</evidence>
<comment type="similarity">
    <text evidence="1 2">Belongs to the outer membrane factor (OMF) (TC 1.B.17) family.</text>
</comment>
<reference evidence="3 4" key="1">
    <citation type="submission" date="2018-05" db="EMBL/GenBank/DDBJ databases">
        <title>Genomic Encyclopedia of Archaeal and Bacterial Type Strains, Phase II (KMG-II): from individual species to whole genera.</title>
        <authorList>
            <person name="Goeker M."/>
        </authorList>
    </citation>
    <scope>NUCLEOTIDE SEQUENCE [LARGE SCALE GENOMIC DNA]</scope>
    <source>
        <strain evidence="3 4">DSM 22214</strain>
    </source>
</reference>
<dbReference type="InterPro" id="IPR010131">
    <property type="entry name" value="MdtP/NodT-like"/>
</dbReference>
<dbReference type="InterPro" id="IPR003423">
    <property type="entry name" value="OMP_efflux"/>
</dbReference>
<dbReference type="GO" id="GO:0005886">
    <property type="term" value="C:plasma membrane"/>
    <property type="evidence" value="ECO:0007669"/>
    <property type="project" value="UniProtKB-SubCell"/>
</dbReference>
<comment type="subcellular location">
    <subcellularLocation>
        <location evidence="2">Cell membrane</location>
        <topology evidence="2">Lipid-anchor</topology>
    </subcellularLocation>
</comment>
<sequence>MGACKIKQEIPQNRPLLAMPQKFTTKSDSSAINLPTLKAFFSDSTLMALIDTAFVNNFDLQMTLQKIEIARAGVRFTKGLGKPDLAANVTVGQRKFGNYTVDGVGNYDTQFSTNINEKQQIPDPIIPDYYLGVQSSWEIDLWGKLKSQKTSAAAKLLASKAGKNLVVSELVAQIASSYYELLILDNELDFLEENIILQERAVEITRVLKQAGQANQLGVDLLNAQLLSSKALKIEVKQEIIEAESKINFLVGRYPQIIERKKVAWAKVIPPKLTSGIPSRLLENRPDIKQAEYELLATNANLFTAKAAFYPSLNLTGGLGLQSFKALLWLNPASLAMNTFGGLTAPLANRRQIIADLMASKADQKMAYINYQKTIVNSFTEVYNQLNVIQNTNEMYDLKVQEVGVLRLSINNSAELFRSGRATYLEVITAQKNALQSQIELINLKKRQYNAVIGLYKSLGGGWRN</sequence>
<dbReference type="EMBL" id="QGGO01000015">
    <property type="protein sequence ID" value="PWK24414.1"/>
    <property type="molecule type" value="Genomic_DNA"/>
</dbReference>
<keyword evidence="2" id="KW-1134">Transmembrane beta strand</keyword>
<comment type="caution">
    <text evidence="3">The sequence shown here is derived from an EMBL/GenBank/DDBJ whole genome shotgun (WGS) entry which is preliminary data.</text>
</comment>
<dbReference type="Proteomes" id="UP000245489">
    <property type="component" value="Unassembled WGS sequence"/>
</dbReference>
<dbReference type="PANTHER" id="PTHR30203">
    <property type="entry name" value="OUTER MEMBRANE CATION EFFLUX PROTEIN"/>
    <property type="match status" value="1"/>
</dbReference>
<keyword evidence="2" id="KW-0472">Membrane</keyword>
<dbReference type="SUPFAM" id="SSF56954">
    <property type="entry name" value="Outer membrane efflux proteins (OEP)"/>
    <property type="match status" value="1"/>
</dbReference>
<dbReference type="Gene3D" id="1.20.1600.10">
    <property type="entry name" value="Outer membrane efflux proteins (OEP)"/>
    <property type="match status" value="1"/>
</dbReference>
<keyword evidence="2" id="KW-0564">Palmitate</keyword>
<keyword evidence="2" id="KW-0812">Transmembrane</keyword>
<evidence type="ECO:0000313" key="4">
    <source>
        <dbReference type="Proteomes" id="UP000245489"/>
    </source>
</evidence>
<accession>A0A316E1R1</accession>
<dbReference type="Gene3D" id="2.20.200.10">
    <property type="entry name" value="Outer membrane efflux proteins (OEP)"/>
    <property type="match status" value="1"/>
</dbReference>
<gene>
    <name evidence="3" type="ORF">LV89_02927</name>
</gene>
<dbReference type="GO" id="GO:0015562">
    <property type="term" value="F:efflux transmembrane transporter activity"/>
    <property type="evidence" value="ECO:0007669"/>
    <property type="project" value="InterPro"/>
</dbReference>
<dbReference type="NCBIfam" id="TIGR01845">
    <property type="entry name" value="outer_NodT"/>
    <property type="match status" value="1"/>
</dbReference>
<keyword evidence="4" id="KW-1185">Reference proteome</keyword>
<organism evidence="3 4">
    <name type="scientific">Arcicella aurantiaca</name>
    <dbReference type="NCBI Taxonomy" id="591202"/>
    <lineage>
        <taxon>Bacteria</taxon>
        <taxon>Pseudomonadati</taxon>
        <taxon>Bacteroidota</taxon>
        <taxon>Cytophagia</taxon>
        <taxon>Cytophagales</taxon>
        <taxon>Flectobacillaceae</taxon>
        <taxon>Arcicella</taxon>
    </lineage>
</organism>
<dbReference type="Pfam" id="PF02321">
    <property type="entry name" value="OEP"/>
    <property type="match status" value="2"/>
</dbReference>
<name>A0A316E1R1_9BACT</name>
<dbReference type="AlphaFoldDB" id="A0A316E1R1"/>
<keyword evidence="2 3" id="KW-0449">Lipoprotein</keyword>
<evidence type="ECO:0000313" key="3">
    <source>
        <dbReference type="EMBL" id="PWK24414.1"/>
    </source>
</evidence>
<evidence type="ECO:0000256" key="1">
    <source>
        <dbReference type="ARBA" id="ARBA00007613"/>
    </source>
</evidence>
<dbReference type="PANTHER" id="PTHR30203:SF30">
    <property type="entry name" value="OUTER MEMBRANE PROTEIN-RELATED"/>
    <property type="match status" value="1"/>
</dbReference>
<protein>
    <submittedName>
        <fullName evidence="3">NodT family efflux transporter outer membrane factor (OMF) lipoprotein</fullName>
    </submittedName>
</protein>